<evidence type="ECO:0000313" key="2">
    <source>
        <dbReference type="EMBL" id="MBO1264481.1"/>
    </source>
</evidence>
<feature type="transmembrane region" description="Helical" evidence="1">
    <location>
        <begin position="71"/>
        <end position="90"/>
    </location>
</feature>
<evidence type="ECO:0000256" key="1">
    <source>
        <dbReference type="SAM" id="Phobius"/>
    </source>
</evidence>
<comment type="caution">
    <text evidence="2">The sequence shown here is derived from an EMBL/GenBank/DDBJ whole genome shotgun (WGS) entry which is preliminary data.</text>
</comment>
<sequence length="167" mass="18935">MDYKSNKSYGTKYYNTQKSLITDKFSRLPNWLRWLVAVPAGIISFILFWSIFSFSWFFLFQTKANSNYLGLSVQSVAFVLIPIVVIHDCIPKHRIMITIALGALAIIISIMNIGVTLVSRPFEIGLDFLIEDILQNILTSIAGGIIITSVFGQNYKICKKNKEENMS</sequence>
<keyword evidence="1" id="KW-0812">Transmembrane</keyword>
<name>A0A939KIY6_9CLOT</name>
<keyword evidence="1" id="KW-1133">Transmembrane helix</keyword>
<proteinExistence type="predicted"/>
<feature type="transmembrane region" description="Helical" evidence="1">
    <location>
        <begin position="34"/>
        <end position="59"/>
    </location>
</feature>
<evidence type="ECO:0000313" key="3">
    <source>
        <dbReference type="Proteomes" id="UP000664218"/>
    </source>
</evidence>
<keyword evidence="3" id="KW-1185">Reference proteome</keyword>
<dbReference type="Proteomes" id="UP000664218">
    <property type="component" value="Unassembled WGS sequence"/>
</dbReference>
<protein>
    <submittedName>
        <fullName evidence="2">Uncharacterized protein</fullName>
    </submittedName>
</protein>
<reference evidence="2" key="1">
    <citation type="submission" date="2021-03" db="EMBL/GenBank/DDBJ databases">
        <title>Proteiniclasticum marinus sp. nov., isolated from tidal flat sediment.</title>
        <authorList>
            <person name="Namirimu T."/>
            <person name="Yang J.-A."/>
            <person name="Yang S.-H."/>
            <person name="Kim Y.-J."/>
            <person name="Kwon K.K."/>
        </authorList>
    </citation>
    <scope>NUCLEOTIDE SEQUENCE</scope>
    <source>
        <strain evidence="2">SCR006</strain>
    </source>
</reference>
<organism evidence="2 3">
    <name type="scientific">Proteiniclasticum aestuarii</name>
    <dbReference type="NCBI Taxonomy" id="2817862"/>
    <lineage>
        <taxon>Bacteria</taxon>
        <taxon>Bacillati</taxon>
        <taxon>Bacillota</taxon>
        <taxon>Clostridia</taxon>
        <taxon>Eubacteriales</taxon>
        <taxon>Clostridiaceae</taxon>
        <taxon>Proteiniclasticum</taxon>
    </lineage>
</organism>
<feature type="transmembrane region" description="Helical" evidence="1">
    <location>
        <begin position="97"/>
        <end position="118"/>
    </location>
</feature>
<dbReference type="AlphaFoldDB" id="A0A939KIY6"/>
<keyword evidence="1" id="KW-0472">Membrane</keyword>
<feature type="transmembrane region" description="Helical" evidence="1">
    <location>
        <begin position="133"/>
        <end position="152"/>
    </location>
</feature>
<gene>
    <name evidence="2" type="ORF">J3A84_05435</name>
</gene>
<accession>A0A939KIY6</accession>
<dbReference type="EMBL" id="JAFNJU010000003">
    <property type="protein sequence ID" value="MBO1264481.1"/>
    <property type="molecule type" value="Genomic_DNA"/>
</dbReference>
<dbReference type="RefSeq" id="WP_207598991.1">
    <property type="nucleotide sequence ID" value="NZ_JAFNJU010000003.1"/>
</dbReference>